<evidence type="ECO:0000256" key="5">
    <source>
        <dbReference type="ARBA" id="ARBA00034531"/>
    </source>
</evidence>
<dbReference type="GO" id="GO:0070733">
    <property type="term" value="F:AMPylase activity"/>
    <property type="evidence" value="ECO:0007669"/>
    <property type="project" value="UniProtKB-EC"/>
</dbReference>
<dbReference type="Gene3D" id="1.10.3290.10">
    <property type="entry name" value="Fido-like domain"/>
    <property type="match status" value="1"/>
</dbReference>
<dbReference type="Proteomes" id="UP000242754">
    <property type="component" value="Unassembled WGS sequence"/>
</dbReference>
<name>A0A143YRG6_9LACT</name>
<evidence type="ECO:0000256" key="1">
    <source>
        <dbReference type="ARBA" id="ARBA00022679"/>
    </source>
</evidence>
<keyword evidence="4" id="KW-0067">ATP-binding</keyword>
<keyword evidence="2" id="KW-0548">Nucleotidyltransferase</keyword>
<dbReference type="PANTHER" id="PTHR39560:SF1">
    <property type="entry name" value="PROTEIN ADENYLYLTRANSFERASE FIC-RELATED"/>
    <property type="match status" value="1"/>
</dbReference>
<keyword evidence="1" id="KW-0808">Transferase</keyword>
<reference evidence="8 9" key="1">
    <citation type="submission" date="2016-02" db="EMBL/GenBank/DDBJ databases">
        <authorList>
            <person name="Wen L."/>
            <person name="He K."/>
            <person name="Yang H."/>
        </authorList>
    </citation>
    <scope>NUCLEOTIDE SEQUENCE [LARGE SCALE GENOMIC DNA]</scope>
    <source>
        <strain evidence="8">Trichococcus palustris</strain>
    </source>
</reference>
<dbReference type="EMBL" id="FJNE01000005">
    <property type="protein sequence ID" value="CZQ95570.1"/>
    <property type="molecule type" value="Genomic_DNA"/>
</dbReference>
<organism evidence="8 9">
    <name type="scientific">Trichococcus palustris</name>
    <dbReference type="NCBI Taxonomy" id="140314"/>
    <lineage>
        <taxon>Bacteria</taxon>
        <taxon>Bacillati</taxon>
        <taxon>Bacillota</taxon>
        <taxon>Bacilli</taxon>
        <taxon>Lactobacillales</taxon>
        <taxon>Carnobacteriaceae</taxon>
        <taxon>Trichococcus</taxon>
    </lineage>
</organism>
<evidence type="ECO:0000313" key="9">
    <source>
        <dbReference type="Proteomes" id="UP000242754"/>
    </source>
</evidence>
<accession>A0A143YRG6</accession>
<dbReference type="AlphaFoldDB" id="A0A143YRG6"/>
<dbReference type="SUPFAM" id="SSF140931">
    <property type="entry name" value="Fic-like"/>
    <property type="match status" value="1"/>
</dbReference>
<dbReference type="PANTHER" id="PTHR39560">
    <property type="entry name" value="PROTEIN ADENYLYLTRANSFERASE FIC-RELATED"/>
    <property type="match status" value="1"/>
</dbReference>
<dbReference type="GO" id="GO:0051302">
    <property type="term" value="P:regulation of cell division"/>
    <property type="evidence" value="ECO:0007669"/>
    <property type="project" value="TreeGrafter"/>
</dbReference>
<keyword evidence="9" id="KW-1185">Reference proteome</keyword>
<sequence>MLDHKLGITNQVELAKAEERISKANAKGLYDAGDIKDLEVGTYKGFADIHKYLFDDFYDFAGKTRTENISKGNFRFVPVMYLLNVFRSYR</sequence>
<evidence type="ECO:0000256" key="4">
    <source>
        <dbReference type="ARBA" id="ARBA00022840"/>
    </source>
</evidence>
<protein>
    <recommendedName>
        <fullName evidence="5">protein adenylyltransferase</fullName>
        <ecNumber evidence="5">2.7.7.108</ecNumber>
    </recommendedName>
</protein>
<comment type="catalytic activity">
    <reaction evidence="7">
        <text>L-tyrosyl-[protein] + ATP = O-(5'-adenylyl)-L-tyrosyl-[protein] + diphosphate</text>
        <dbReference type="Rhea" id="RHEA:54288"/>
        <dbReference type="Rhea" id="RHEA-COMP:10136"/>
        <dbReference type="Rhea" id="RHEA-COMP:13846"/>
        <dbReference type="ChEBI" id="CHEBI:30616"/>
        <dbReference type="ChEBI" id="CHEBI:33019"/>
        <dbReference type="ChEBI" id="CHEBI:46858"/>
        <dbReference type="ChEBI" id="CHEBI:83624"/>
        <dbReference type="EC" id="2.7.7.108"/>
    </reaction>
</comment>
<keyword evidence="3" id="KW-0547">Nucleotide-binding</keyword>
<evidence type="ECO:0000256" key="3">
    <source>
        <dbReference type="ARBA" id="ARBA00022741"/>
    </source>
</evidence>
<comment type="catalytic activity">
    <reaction evidence="6">
        <text>L-threonyl-[protein] + ATP = 3-O-(5'-adenylyl)-L-threonyl-[protein] + diphosphate</text>
        <dbReference type="Rhea" id="RHEA:54292"/>
        <dbReference type="Rhea" id="RHEA-COMP:11060"/>
        <dbReference type="Rhea" id="RHEA-COMP:13847"/>
        <dbReference type="ChEBI" id="CHEBI:30013"/>
        <dbReference type="ChEBI" id="CHEBI:30616"/>
        <dbReference type="ChEBI" id="CHEBI:33019"/>
        <dbReference type="ChEBI" id="CHEBI:138113"/>
        <dbReference type="EC" id="2.7.7.108"/>
    </reaction>
</comment>
<gene>
    <name evidence="8" type="ORF">Tpal_1911</name>
</gene>
<proteinExistence type="predicted"/>
<dbReference type="GO" id="GO:0005524">
    <property type="term" value="F:ATP binding"/>
    <property type="evidence" value="ECO:0007669"/>
    <property type="project" value="UniProtKB-KW"/>
</dbReference>
<evidence type="ECO:0000256" key="2">
    <source>
        <dbReference type="ARBA" id="ARBA00022695"/>
    </source>
</evidence>
<evidence type="ECO:0000313" key="8">
    <source>
        <dbReference type="EMBL" id="CZQ95570.1"/>
    </source>
</evidence>
<dbReference type="EC" id="2.7.7.108" evidence="5"/>
<evidence type="ECO:0000256" key="7">
    <source>
        <dbReference type="ARBA" id="ARBA00048696"/>
    </source>
</evidence>
<evidence type="ECO:0000256" key="6">
    <source>
        <dbReference type="ARBA" id="ARBA00047939"/>
    </source>
</evidence>
<dbReference type="InterPro" id="IPR036597">
    <property type="entry name" value="Fido-like_dom_sf"/>
</dbReference>